<dbReference type="GO" id="GO:0005524">
    <property type="term" value="F:ATP binding"/>
    <property type="evidence" value="ECO:0007669"/>
    <property type="project" value="UniProtKB-KW"/>
</dbReference>
<dbReference type="Gene3D" id="3.40.50.300">
    <property type="entry name" value="P-loop containing nucleotide triphosphate hydrolases"/>
    <property type="match status" value="2"/>
</dbReference>
<dbReference type="InterPro" id="IPR004346">
    <property type="entry name" value="CagE_TrbE_VirB"/>
</dbReference>
<dbReference type="NCBIfam" id="TIGR00929">
    <property type="entry name" value="VirB4_CagE"/>
    <property type="match status" value="1"/>
</dbReference>
<dbReference type="EMBL" id="AY847513">
    <property type="protein sequence ID" value="AAW31825.1"/>
    <property type="molecule type" value="Genomic_DNA"/>
</dbReference>
<keyword evidence="3" id="KW-0067">ATP-binding</keyword>
<sequence length="796" mass="89984">MSKPLRAISDYIPYSSLITPEIIKIQGGSYMMNFRLKGINYIGQAQEIIDARVIQINNFIEQLRAPYRYNLYLQTHCIRAGSGASLPSAFATDSFAAAFNHAYEQKIIYEQPIIATDYYISVIYRPYVRIGGFSAFKSTRAEIIALAKQAEETLNNIKEAVLSYFDDYDIELLSCYEKDGVLFSEQLRFLNYLCNLNQNAVPVQRAQISEYLPTATISIGNNEYIKIENNGITRYGVIMTFAEYPEETSTGMLQKFLEMPWQMTVTQTFAPIDKAEARDWLTREYNRLQNTDSGSETDLQDLYEANQAVSADQFLLGDFYWSVMLIDDSPEKLKRKLSEADAILSSAGFRASVNKIAKVDSYFAQLPANIALQPRKAKLSSANCAQMMPFQKQNHGKRLGNAWGAAVAMLRTHNEEVYYFNFHDPEKGDSTGKDIAGNTFISGATGTGKTVLVSFLLAQSQRYAHPPKIVMFDKDLGSSVFVRAMGGKYSQIKLGEPTGFNPFHLKNTATNRTFIAQLIKSMLHSDQNPITAEQDTQIESAIMQVMSSSDQSLMDIEAFANLLPSGDDSIQSRLKKWTCGQYAWVFNNREDNFSTNEHILGIDYTQFLDNEEIRTPILMYLFHRIQEMLDGTPLIITLDEAWKPLKDPMFQAYLEDKQRTIRKERGLLVFASQSPADAYLGLSHAFLEQIATHIFLPNPRATRDVYVEHLGLEEEEFELIKNLGKHSREFLVKHQAATAHCKLSLSGIKEVEVMSGSASKSALADSLIQEYGDDWLNQYYVALANKKDQIINQIGN</sequence>
<keyword evidence="2" id="KW-0547">Nucleotide-binding</keyword>
<evidence type="ECO:0000259" key="6">
    <source>
        <dbReference type="Pfam" id="PF03135"/>
    </source>
</evidence>
<evidence type="ECO:0000256" key="5">
    <source>
        <dbReference type="ARBA" id="ARBA00023635"/>
    </source>
</evidence>
<comment type="similarity">
    <text evidence="1">Belongs to the TrbE/VirB4 family.</text>
</comment>
<keyword evidence="4" id="KW-0843">Virulence</keyword>
<evidence type="ECO:0000256" key="3">
    <source>
        <dbReference type="ARBA" id="ARBA00022840"/>
    </source>
</evidence>
<proteinExistence type="inferred from homology"/>
<gene>
    <name evidence="8" type="primary">virB4</name>
</gene>
<organism evidence="8">
    <name type="scientific">Dichelobacter nodosus</name>
    <name type="common">Bacteroides nodosus</name>
    <dbReference type="NCBI Taxonomy" id="870"/>
    <lineage>
        <taxon>Bacteria</taxon>
        <taxon>Pseudomonadati</taxon>
        <taxon>Pseudomonadota</taxon>
        <taxon>Gammaproteobacteria</taxon>
        <taxon>Cardiobacteriales</taxon>
        <taxon>Cardiobacteriaceae</taxon>
        <taxon>Dichelobacter</taxon>
    </lineage>
</organism>
<evidence type="ECO:0000256" key="4">
    <source>
        <dbReference type="ARBA" id="ARBA00023026"/>
    </source>
</evidence>
<dbReference type="Pfam" id="PF03135">
    <property type="entry name" value="CagE_TrbE_VirB"/>
    <property type="match status" value="1"/>
</dbReference>
<dbReference type="InterPro" id="IPR018145">
    <property type="entry name" value="CagE_TrbE_VirB_cntrl_dom"/>
</dbReference>
<dbReference type="InterPro" id="IPR051162">
    <property type="entry name" value="T4SS_component"/>
</dbReference>
<evidence type="ECO:0000256" key="2">
    <source>
        <dbReference type="ARBA" id="ARBA00022741"/>
    </source>
</evidence>
<dbReference type="SUPFAM" id="SSF52540">
    <property type="entry name" value="P-loop containing nucleoside triphosphate hydrolases"/>
    <property type="match status" value="1"/>
</dbReference>
<name>Q5I721_DICNO</name>
<accession>Q5I721</accession>
<dbReference type="PANTHER" id="PTHR30121">
    <property type="entry name" value="UNCHARACTERIZED PROTEIN YJGR-RELATED"/>
    <property type="match status" value="1"/>
</dbReference>
<feature type="domain" description="CagE TrbE VirB component of type IV transporter system central" evidence="6">
    <location>
        <begin position="172"/>
        <end position="375"/>
    </location>
</feature>
<dbReference type="InterPro" id="IPR027417">
    <property type="entry name" value="P-loop_NTPase"/>
</dbReference>
<dbReference type="AlphaFoldDB" id="Q5I721"/>
<protein>
    <recommendedName>
        <fullName evidence="5">Type IV secretion system protein virB4</fullName>
    </recommendedName>
</protein>
<dbReference type="PANTHER" id="PTHR30121:SF12">
    <property type="entry name" value="TYPE IV SECRETION SYSTEM PROTEIN CAGE"/>
    <property type="match status" value="1"/>
</dbReference>
<evidence type="ECO:0000256" key="1">
    <source>
        <dbReference type="ARBA" id="ARBA00006512"/>
    </source>
</evidence>
<dbReference type="Pfam" id="PF19044">
    <property type="entry name" value="P-loop_TraG"/>
    <property type="match status" value="1"/>
</dbReference>
<dbReference type="InterPro" id="IPR043964">
    <property type="entry name" value="P-loop_TraG"/>
</dbReference>
<feature type="domain" description="TraG P-loop" evidence="7">
    <location>
        <begin position="437"/>
        <end position="552"/>
    </location>
</feature>
<evidence type="ECO:0000259" key="7">
    <source>
        <dbReference type="Pfam" id="PF19044"/>
    </source>
</evidence>
<reference evidence="8" key="1">
    <citation type="journal article" date="2009" name="Anaerobe">
        <title>The intD mobile genetic element from Dichelobacter nodosus, the causative agent of ovine footrot, is associated with the benign phenotype.</title>
        <authorList>
            <person name="Tanjung L.R."/>
            <person name="Whittle G."/>
            <person name="Shaw B.E."/>
            <person name="Bloomfield G.A."/>
            <person name="Katz M.E."/>
            <person name="Cheetham B.F."/>
        </authorList>
    </citation>
    <scope>NUCLEOTIDE SEQUENCE</scope>
    <source>
        <strain evidence="8">C305-1</strain>
    </source>
</reference>
<evidence type="ECO:0000313" key="8">
    <source>
        <dbReference type="EMBL" id="AAW31825.1"/>
    </source>
</evidence>